<comment type="caution">
    <text evidence="2">The sequence shown here is derived from an EMBL/GenBank/DDBJ whole genome shotgun (WGS) entry which is preliminary data.</text>
</comment>
<feature type="transmembrane region" description="Helical" evidence="1">
    <location>
        <begin position="68"/>
        <end position="88"/>
    </location>
</feature>
<feature type="transmembrane region" description="Helical" evidence="1">
    <location>
        <begin position="45"/>
        <end position="62"/>
    </location>
</feature>
<dbReference type="EMBL" id="SAYW01000001">
    <property type="protein sequence ID" value="RWU10107.1"/>
    <property type="molecule type" value="Genomic_DNA"/>
</dbReference>
<proteinExistence type="predicted"/>
<name>A0A443Z0M6_9SPHI</name>
<reference evidence="2 3" key="1">
    <citation type="submission" date="2018-06" db="EMBL/GenBank/DDBJ databases">
        <title>Pedobacter endophyticus sp. nov., an endophytic bacterium isolated from a leaf of Triticum aestivum.</title>
        <authorList>
            <person name="Zhang L."/>
        </authorList>
    </citation>
    <scope>NUCLEOTIDE SEQUENCE [LARGE SCALE GENOMIC DNA]</scope>
    <source>
        <strain evidence="2 3">CM134L-2</strain>
    </source>
</reference>
<gene>
    <name evidence="2" type="ORF">DPV69_01825</name>
</gene>
<keyword evidence="1" id="KW-1133">Transmembrane helix</keyword>
<protein>
    <submittedName>
        <fullName evidence="2">Uncharacterized protein</fullName>
    </submittedName>
</protein>
<feature type="transmembrane region" description="Helical" evidence="1">
    <location>
        <begin position="124"/>
        <end position="144"/>
    </location>
</feature>
<keyword evidence="3" id="KW-1185">Reference proteome</keyword>
<keyword evidence="1" id="KW-0472">Membrane</keyword>
<dbReference type="RefSeq" id="WP_113645602.1">
    <property type="nucleotide sequence ID" value="NZ_QMHN01000001.1"/>
</dbReference>
<dbReference type="Proteomes" id="UP000284120">
    <property type="component" value="Unassembled WGS sequence"/>
</dbReference>
<organism evidence="2 3">
    <name type="scientific">Pedobacter chitinilyticus</name>
    <dbReference type="NCBI Taxonomy" id="2233776"/>
    <lineage>
        <taxon>Bacteria</taxon>
        <taxon>Pseudomonadati</taxon>
        <taxon>Bacteroidota</taxon>
        <taxon>Sphingobacteriia</taxon>
        <taxon>Sphingobacteriales</taxon>
        <taxon>Sphingobacteriaceae</taxon>
        <taxon>Pedobacter</taxon>
    </lineage>
</organism>
<evidence type="ECO:0000313" key="2">
    <source>
        <dbReference type="EMBL" id="RWU10107.1"/>
    </source>
</evidence>
<accession>A0A443Z0M6</accession>
<evidence type="ECO:0000313" key="3">
    <source>
        <dbReference type="Proteomes" id="UP000284120"/>
    </source>
</evidence>
<evidence type="ECO:0000256" key="1">
    <source>
        <dbReference type="SAM" id="Phobius"/>
    </source>
</evidence>
<sequence length="201" mass="24032">MNFDQLKDEWNNNNAQHQEISEDMLKIKEARTPIDKIRKQMKQEFMLQVVSLVLGAFVPKIFDFSMPLKSTYLIFYGIVVAFCTYYFYKFYRFYKHSYDLSIDSRKNLLWFYYEMKLNVELYKALTYIIGFIMISFCATALFLTKNDLLARILEKLSLTYIVLNAFITILIIGVLTELWARFYYGKHIKQIKVIIDSLDEE</sequence>
<dbReference type="AlphaFoldDB" id="A0A443Z0M6"/>
<keyword evidence="1" id="KW-0812">Transmembrane</keyword>
<feature type="transmembrane region" description="Helical" evidence="1">
    <location>
        <begin position="156"/>
        <end position="180"/>
    </location>
</feature>
<dbReference type="OrthoDB" id="1249607at2"/>